<dbReference type="InterPro" id="IPR011333">
    <property type="entry name" value="SKP1/BTB/POZ_sf"/>
</dbReference>
<gene>
    <name evidence="2" type="ORF">LTR09_011884</name>
</gene>
<feature type="region of interest" description="Disordered" evidence="1">
    <location>
        <begin position="1"/>
        <end position="36"/>
    </location>
</feature>
<accession>A0AAJ0G4R9</accession>
<sequence length="262" mass="29900">MQATPNQSGSSKRLSAGALSDEPTSKAQRPMTPSTRRTLFDARQPVIVVDVGRGPRALLSIHENVLRASSRVLHAAVDDVWPRMKTELPEEDPDIFASYVDWLYTKDSTLCDHDKVLSAVDKWDLLIHSYSVGLRLWDPPFRDTVVDQMKRLLEDRYSAPEFVPTPTIMEKANAVYKSTLRSSKRRTLFAEYVAGLVDPVTFATAKDTSSDLIFDVAKLLMQKRFTGDADDLYHLYKHADDRCYYHEHKKDSELCYLLRESK</sequence>
<dbReference type="Proteomes" id="UP001271007">
    <property type="component" value="Unassembled WGS sequence"/>
</dbReference>
<feature type="compositionally biased region" description="Polar residues" evidence="1">
    <location>
        <begin position="25"/>
        <end position="36"/>
    </location>
</feature>
<dbReference type="Gene3D" id="3.30.710.10">
    <property type="entry name" value="Potassium Channel Kv1.1, Chain A"/>
    <property type="match status" value="1"/>
</dbReference>
<dbReference type="EMBL" id="JAWDJX010000084">
    <property type="protein sequence ID" value="KAK3046670.1"/>
    <property type="molecule type" value="Genomic_DNA"/>
</dbReference>
<comment type="caution">
    <text evidence="2">The sequence shown here is derived from an EMBL/GenBank/DDBJ whole genome shotgun (WGS) entry which is preliminary data.</text>
</comment>
<dbReference type="AlphaFoldDB" id="A0AAJ0G4R9"/>
<evidence type="ECO:0000256" key="1">
    <source>
        <dbReference type="SAM" id="MobiDB-lite"/>
    </source>
</evidence>
<dbReference type="PANTHER" id="PTHR47843:SF2">
    <property type="entry name" value="BTB DOMAIN-CONTAINING PROTEIN"/>
    <property type="match status" value="1"/>
</dbReference>
<name>A0AAJ0G4R9_9PEZI</name>
<evidence type="ECO:0000313" key="2">
    <source>
        <dbReference type="EMBL" id="KAK3046670.1"/>
    </source>
</evidence>
<keyword evidence="3" id="KW-1185">Reference proteome</keyword>
<protein>
    <recommendedName>
        <fullName evidence="4">BTB domain-containing protein</fullName>
    </recommendedName>
</protein>
<evidence type="ECO:0000313" key="3">
    <source>
        <dbReference type="Proteomes" id="UP001271007"/>
    </source>
</evidence>
<proteinExistence type="predicted"/>
<evidence type="ECO:0008006" key="4">
    <source>
        <dbReference type="Google" id="ProtNLM"/>
    </source>
</evidence>
<reference evidence="2" key="1">
    <citation type="submission" date="2023-04" db="EMBL/GenBank/DDBJ databases">
        <title>Black Yeasts Isolated from many extreme environments.</title>
        <authorList>
            <person name="Coleine C."/>
            <person name="Stajich J.E."/>
            <person name="Selbmann L."/>
        </authorList>
    </citation>
    <scope>NUCLEOTIDE SEQUENCE</scope>
    <source>
        <strain evidence="2">CCFEE 5312</strain>
    </source>
</reference>
<organism evidence="2 3">
    <name type="scientific">Extremus antarcticus</name>
    <dbReference type="NCBI Taxonomy" id="702011"/>
    <lineage>
        <taxon>Eukaryota</taxon>
        <taxon>Fungi</taxon>
        <taxon>Dikarya</taxon>
        <taxon>Ascomycota</taxon>
        <taxon>Pezizomycotina</taxon>
        <taxon>Dothideomycetes</taxon>
        <taxon>Dothideomycetidae</taxon>
        <taxon>Mycosphaerellales</taxon>
        <taxon>Extremaceae</taxon>
        <taxon>Extremus</taxon>
    </lineage>
</organism>
<dbReference type="CDD" id="cd18186">
    <property type="entry name" value="BTB_POZ_ZBTB_KLHL-like"/>
    <property type="match status" value="1"/>
</dbReference>
<feature type="compositionally biased region" description="Polar residues" evidence="1">
    <location>
        <begin position="1"/>
        <end position="13"/>
    </location>
</feature>
<dbReference type="PANTHER" id="PTHR47843">
    <property type="entry name" value="BTB DOMAIN-CONTAINING PROTEIN-RELATED"/>
    <property type="match status" value="1"/>
</dbReference>